<dbReference type="Gene3D" id="3.30.70.270">
    <property type="match status" value="1"/>
</dbReference>
<dbReference type="KEGG" id="bcai:K788_0007620"/>
<evidence type="ECO:0000259" key="3">
    <source>
        <dbReference type="PROSITE" id="PS50883"/>
    </source>
</evidence>
<dbReference type="SUPFAM" id="SSF55073">
    <property type="entry name" value="Nucleotide cyclase"/>
    <property type="match status" value="1"/>
</dbReference>
<feature type="transmembrane region" description="Helical" evidence="2">
    <location>
        <begin position="174"/>
        <end position="196"/>
    </location>
</feature>
<dbReference type="PANTHER" id="PTHR44757">
    <property type="entry name" value="DIGUANYLATE CYCLASE DGCP"/>
    <property type="match status" value="1"/>
</dbReference>
<reference evidence="5 6" key="1">
    <citation type="journal article" date="2014" name="Genome Announc.">
        <title>Draft Genome Sequence of the Haloacid-Degrading Burkholderia caribensis Strain MBA4.</title>
        <authorList>
            <person name="Pan Y."/>
            <person name="Kong K.F."/>
            <person name="Tsang J.S."/>
        </authorList>
    </citation>
    <scope>NUCLEOTIDE SEQUENCE [LARGE SCALE GENOMIC DNA]</scope>
    <source>
        <strain evidence="5 6">MBA4</strain>
    </source>
</reference>
<keyword evidence="2" id="KW-1133">Transmembrane helix</keyword>
<feature type="transmembrane region" description="Helical" evidence="2">
    <location>
        <begin position="99"/>
        <end position="118"/>
    </location>
</feature>
<dbReference type="InterPro" id="IPR029787">
    <property type="entry name" value="Nucleotide_cyclase"/>
</dbReference>
<dbReference type="InterPro" id="IPR043128">
    <property type="entry name" value="Rev_trsase/Diguanyl_cyclase"/>
</dbReference>
<keyword evidence="2" id="KW-0472">Membrane</keyword>
<evidence type="ECO:0000313" key="5">
    <source>
        <dbReference type="EMBL" id="ALL67641.1"/>
    </source>
</evidence>
<dbReference type="Pfam" id="PF00990">
    <property type="entry name" value="GGDEF"/>
    <property type="match status" value="1"/>
</dbReference>
<dbReference type="InterPro" id="IPR000160">
    <property type="entry name" value="GGDEF_dom"/>
</dbReference>
<evidence type="ECO:0000256" key="2">
    <source>
        <dbReference type="SAM" id="Phobius"/>
    </source>
</evidence>
<dbReference type="EMBL" id="CP012747">
    <property type="protein sequence ID" value="ALL67641.1"/>
    <property type="molecule type" value="Genomic_DNA"/>
</dbReference>
<accession>A0A0P0RGI0</accession>
<dbReference type="RefSeq" id="WP_035999948.1">
    <property type="nucleotide sequence ID" value="NZ_CP012747.1"/>
</dbReference>
<evidence type="ECO:0000256" key="1">
    <source>
        <dbReference type="SAM" id="Coils"/>
    </source>
</evidence>
<dbReference type="InterPro" id="IPR052155">
    <property type="entry name" value="Biofilm_reg_signaling"/>
</dbReference>
<dbReference type="Gene3D" id="3.20.20.450">
    <property type="entry name" value="EAL domain"/>
    <property type="match status" value="1"/>
</dbReference>
<dbReference type="NCBIfam" id="TIGR00254">
    <property type="entry name" value="GGDEF"/>
    <property type="match status" value="1"/>
</dbReference>
<feature type="transmembrane region" description="Helical" evidence="2">
    <location>
        <begin position="124"/>
        <end position="144"/>
    </location>
</feature>
<organism evidence="5 6">
    <name type="scientific">Paraburkholderia caribensis MBA4</name>
    <dbReference type="NCBI Taxonomy" id="1323664"/>
    <lineage>
        <taxon>Bacteria</taxon>
        <taxon>Pseudomonadati</taxon>
        <taxon>Pseudomonadota</taxon>
        <taxon>Betaproteobacteria</taxon>
        <taxon>Burkholderiales</taxon>
        <taxon>Burkholderiaceae</taxon>
        <taxon>Paraburkholderia</taxon>
    </lineage>
</organism>
<dbReference type="GeneID" id="69971439"/>
<dbReference type="CDD" id="cd01949">
    <property type="entry name" value="GGDEF"/>
    <property type="match status" value="1"/>
</dbReference>
<dbReference type="SMART" id="SM00052">
    <property type="entry name" value="EAL"/>
    <property type="match status" value="1"/>
</dbReference>
<keyword evidence="2" id="KW-0812">Transmembrane</keyword>
<feature type="transmembrane region" description="Helical" evidence="2">
    <location>
        <begin position="151"/>
        <end position="168"/>
    </location>
</feature>
<feature type="coiled-coil region" evidence="1">
    <location>
        <begin position="202"/>
        <end position="229"/>
    </location>
</feature>
<gene>
    <name evidence="5" type="ORF">K788_0007620</name>
</gene>
<evidence type="ECO:0000313" key="6">
    <source>
        <dbReference type="Proteomes" id="UP000019146"/>
    </source>
</evidence>
<dbReference type="Proteomes" id="UP000019146">
    <property type="component" value="Chromosome 2"/>
</dbReference>
<dbReference type="SUPFAM" id="SSF141868">
    <property type="entry name" value="EAL domain-like"/>
    <property type="match status" value="1"/>
</dbReference>
<dbReference type="AlphaFoldDB" id="A0A0P0RGI0"/>
<protein>
    <submittedName>
        <fullName evidence="5">Diguanylate cyclase/phosphodiesterase with PAS/PAC sensor</fullName>
    </submittedName>
</protein>
<dbReference type="PANTHER" id="PTHR44757:SF2">
    <property type="entry name" value="BIOFILM ARCHITECTURE MAINTENANCE PROTEIN MBAA"/>
    <property type="match status" value="1"/>
</dbReference>
<feature type="domain" description="GGDEF" evidence="4">
    <location>
        <begin position="257"/>
        <end position="390"/>
    </location>
</feature>
<feature type="transmembrane region" description="Helical" evidence="2">
    <location>
        <begin position="32"/>
        <end position="52"/>
    </location>
</feature>
<dbReference type="SMART" id="SM00267">
    <property type="entry name" value="GGDEF"/>
    <property type="match status" value="1"/>
</dbReference>
<dbReference type="InterPro" id="IPR035919">
    <property type="entry name" value="EAL_sf"/>
</dbReference>
<feature type="transmembrane region" description="Helical" evidence="2">
    <location>
        <begin position="58"/>
        <end position="78"/>
    </location>
</feature>
<sequence length="645" mass="71254">MIRPQDLASFRTVPAVKAALSRSQFDAFSRQLPLLYVILVVNSVAVAATHVAVAPAWLAIWVPLAMCTACAVRLVVWVRRRKYLASLTDEQVASRLKTTVWLIALLGVIFTGWGLLLFPYGDPYARAHVAFYMSITVIGCIFCLMHMRKAALLLTAIVIVPFSLFFSLTHNAVLVAIAINMLLVAVAMIFILITYYRDFANLVESKHALQAKQAELQRLSDENSRLANLDILTGLPNRRRFLADLDALFQTAQDGHARFAVGVIDLDGFKQVNDLYGHGAGDRVLEEVGRRLLDVSGPRIRLARLGGDEFGLLVTDVREAQELRDIGAAICETLRAPYAWPGATARLSGSLGFAVYPDAGLSPAQLFERADYALYFAKEYRRGCTTIFSSEHERQIRELGQVEQALRQADLEREMTLHFQPIVDTLRERVVSYEALARWRSPALGEVPPSLFIKVAERSDFIHTVTAALLRKVLATMRTCDPAVRVAFNLSARDIGSADAVTNIAGMIRESGIAPERLTFEVTETAVIQDFEQASAALDAFKQLGVNISLDDFGTGYSSLTCIHRLPLDKVKIDRGFLDRIDSDPAARDIVRSILELCRSLELTCVAEGVQTEAQADALRGLGCTVMQGFFFGEPAPFEEQSLVV</sequence>
<dbReference type="PROSITE" id="PS50887">
    <property type="entry name" value="GGDEF"/>
    <property type="match status" value="1"/>
</dbReference>
<dbReference type="Pfam" id="PF00563">
    <property type="entry name" value="EAL"/>
    <property type="match status" value="1"/>
</dbReference>
<evidence type="ECO:0000259" key="4">
    <source>
        <dbReference type="PROSITE" id="PS50887"/>
    </source>
</evidence>
<dbReference type="InterPro" id="IPR001633">
    <property type="entry name" value="EAL_dom"/>
</dbReference>
<dbReference type="CDD" id="cd01948">
    <property type="entry name" value="EAL"/>
    <property type="match status" value="1"/>
</dbReference>
<name>A0A0P0RGI0_9BURK</name>
<feature type="domain" description="EAL" evidence="3">
    <location>
        <begin position="399"/>
        <end position="645"/>
    </location>
</feature>
<keyword evidence="1" id="KW-0175">Coiled coil</keyword>
<dbReference type="PROSITE" id="PS50883">
    <property type="entry name" value="EAL"/>
    <property type="match status" value="1"/>
</dbReference>
<proteinExistence type="predicted"/>